<dbReference type="GO" id="GO:0048284">
    <property type="term" value="P:organelle fusion"/>
    <property type="evidence" value="ECO:0007669"/>
    <property type="project" value="TreeGrafter"/>
</dbReference>
<dbReference type="InterPro" id="IPR007810">
    <property type="entry name" value="Pep3/Vps18_beta-prop"/>
</dbReference>
<dbReference type="Pfam" id="PF05131">
    <property type="entry name" value="Pep3_Vps18"/>
    <property type="match status" value="1"/>
</dbReference>
<dbReference type="GO" id="GO:0098588">
    <property type="term" value="C:bounding membrane of organelle"/>
    <property type="evidence" value="ECO:0007669"/>
    <property type="project" value="UniProtKB-ARBA"/>
</dbReference>
<organism evidence="10 11">
    <name type="scientific">Saccharomyces kudriavzevii (strain ATCC MYA-4449 / AS 2.2408 / CBS 8840 / NBRC 1802 / NCYC 2889)</name>
    <name type="common">Yeast</name>
    <dbReference type="NCBI Taxonomy" id="226230"/>
    <lineage>
        <taxon>Eukaryota</taxon>
        <taxon>Fungi</taxon>
        <taxon>Dikarya</taxon>
        <taxon>Ascomycota</taxon>
        <taxon>Saccharomycotina</taxon>
        <taxon>Saccharomycetes</taxon>
        <taxon>Saccharomycetales</taxon>
        <taxon>Saccharomycetaceae</taxon>
        <taxon>Saccharomyces</taxon>
    </lineage>
</organism>
<sequence length="922" mass="107739">MSRMLKTLIEEVRLQFLTGNTELTHLKVSNDQLIVTTQRTVYRINLQDPAIVNHFECPLSKELETIMNVHVSPLGTAVFLRTNFGRYMLLKDGEFTQLNKIKNLDLSSLYWVNETTFLMGLKKVAKLYRIEWIGKDIVTKLWYENKKLSGGIDGVAYWKGSLLLTIKDNILYWKDVTDTKFPLLLPDESEQFERLKHHTVKKFDSYNGLFAWVTSSGVVFGDLKENQMAKNPDSSNNAAKFLSSSKVLLNFELPDYQNDKDHLIKDIVLTAFHILLLRNNTVTMVNQLNNDVMFHEAIPRQQFPGASSDNSEKILGLVRDSEKETFWCFSNVNVFEIIIENETNSIWNLLVQDNKFDKALALKGLTQRETESIKFSKAMYLFHTTKDFHLAAQTLGSIKDLSHLGDIALNFLQMKDYGNLNVLLIKQLDNVPWKSTQMVLSSWIVWNFMKQINDIELKINTTKTTSTDEDNLLNWNLKLKKKSIELAKFLEEHLETLDNRTVYQIMSKQNRQNELLIFAKLINDMKFLLSFWIDQGNWYESLKILLTINNHHLVYKYSLILLLNSPEATISTWMKIKDLNPNKLIPTTLKFFTNWQNNSKLINTPSDYPENYSLTYLNWCVREVPRICDPIIYNSILYMMITNPKNDVILENDIIKFMRSYENKFDLNFQLRLSLKFKKTKASIFLLTRLNLFEDAIDLALKNNLIDDCKIIVNDEALIEDYKLRKRLWLKIARHLLVSMKDIDIKQLIRTILNDSDEVLTIKDLLPFFNEYTTIANLKEELIKFLENHNMKMNEISEDIINSKNLKVEINTEISKFNEKYRILEPGKSCDECGKFLQIKKFIVFPCGHCFHWNCLIRLILSSNDYNLRQKTEKFLKAKNKHNLSDLETIIVEKCGLCSDINVNKIDQPVLIDEAELARWND</sequence>
<dbReference type="SUPFAM" id="SSF57850">
    <property type="entry name" value="RING/U-box"/>
    <property type="match status" value="1"/>
</dbReference>
<feature type="domain" description="Pep3/Vps18 beta-propeller" evidence="8">
    <location>
        <begin position="9"/>
        <end position="339"/>
    </location>
</feature>
<evidence type="ECO:0000256" key="1">
    <source>
        <dbReference type="ARBA" id="ARBA00010454"/>
    </source>
</evidence>
<dbReference type="SMART" id="SM00299">
    <property type="entry name" value="CLH"/>
    <property type="match status" value="1"/>
</dbReference>
<evidence type="ECO:0000256" key="5">
    <source>
        <dbReference type="ARBA" id="ARBA00023136"/>
    </source>
</evidence>
<dbReference type="PANTHER" id="PTHR23323">
    <property type="entry name" value="VACUOLAR PROTEIN SORTING-ASSOCIATED PROTEIN"/>
    <property type="match status" value="1"/>
</dbReference>
<dbReference type="GO" id="GO:0030897">
    <property type="term" value="C:HOPS complex"/>
    <property type="evidence" value="ECO:0007669"/>
    <property type="project" value="TreeGrafter"/>
</dbReference>
<dbReference type="GO" id="GO:0007033">
    <property type="term" value="P:vacuole organization"/>
    <property type="evidence" value="ECO:0007669"/>
    <property type="project" value="TreeGrafter"/>
</dbReference>
<dbReference type="GO" id="GO:0006886">
    <property type="term" value="P:intracellular protein transport"/>
    <property type="evidence" value="ECO:0007669"/>
    <property type="project" value="UniProtKB-UniRule"/>
</dbReference>
<dbReference type="PROSITE" id="PS50236">
    <property type="entry name" value="CHCR"/>
    <property type="match status" value="1"/>
</dbReference>
<keyword evidence="4" id="KW-0862">Zinc</keyword>
<dbReference type="AlphaFoldDB" id="J6EGV6"/>
<dbReference type="PANTHER" id="PTHR23323:SF26">
    <property type="entry name" value="VACUOLAR PROTEIN SORTING-ASSOCIATED PROTEIN 18 HOMOLOG"/>
    <property type="match status" value="1"/>
</dbReference>
<keyword evidence="5" id="KW-0472">Membrane</keyword>
<dbReference type="Pfam" id="PF26148">
    <property type="entry name" value="VPS18_RING_C"/>
    <property type="match status" value="1"/>
</dbReference>
<keyword evidence="11" id="KW-1185">Reference proteome</keyword>
<comment type="subcellular location">
    <subcellularLocation>
        <location evidence="6">Endomembrane system</location>
        <topology evidence="6">Peripheral membrane protein</topology>
        <orientation evidence="6">Cytoplasmic side</orientation>
    </subcellularLocation>
</comment>
<evidence type="ECO:0000256" key="6">
    <source>
        <dbReference type="ARBA" id="ARBA00029433"/>
    </source>
</evidence>
<evidence type="ECO:0000259" key="8">
    <source>
        <dbReference type="Pfam" id="PF05131"/>
    </source>
</evidence>
<dbReference type="EMBL" id="AACI03000934">
    <property type="protein sequence ID" value="EJT43249.1"/>
    <property type="molecule type" value="Genomic_DNA"/>
</dbReference>
<keyword evidence="3" id="KW-0863">Zinc-finger</keyword>
<dbReference type="STRING" id="226230.J6EGV6"/>
<dbReference type="Proteomes" id="UP000002753">
    <property type="component" value="Unassembled WGS sequence"/>
</dbReference>
<evidence type="ECO:0000259" key="9">
    <source>
        <dbReference type="Pfam" id="PF26148"/>
    </source>
</evidence>
<feature type="domain" description="Pep3/Vps18 RING C-terminal" evidence="9">
    <location>
        <begin position="825"/>
        <end position="904"/>
    </location>
</feature>
<comment type="caution">
    <text evidence="10">The sequence shown here is derived from an EMBL/GenBank/DDBJ whole genome shotgun (WGS) entry which is preliminary data.</text>
</comment>
<evidence type="ECO:0000313" key="10">
    <source>
        <dbReference type="EMBL" id="EJT43249.1"/>
    </source>
</evidence>
<dbReference type="GO" id="GO:0005768">
    <property type="term" value="C:endosome"/>
    <property type="evidence" value="ECO:0007669"/>
    <property type="project" value="TreeGrafter"/>
</dbReference>
<dbReference type="InterPro" id="IPR000547">
    <property type="entry name" value="Clathrin_H-chain/VPS_repeat"/>
</dbReference>
<feature type="repeat" description="CHCR" evidence="7">
    <location>
        <begin position="589"/>
        <end position="745"/>
    </location>
</feature>
<evidence type="ECO:0000256" key="4">
    <source>
        <dbReference type="ARBA" id="ARBA00022833"/>
    </source>
</evidence>
<dbReference type="GO" id="GO:0006904">
    <property type="term" value="P:vesicle docking involved in exocytosis"/>
    <property type="evidence" value="ECO:0007669"/>
    <property type="project" value="TreeGrafter"/>
</dbReference>
<comment type="similarity">
    <text evidence="1">Belongs to the VPS18 family.</text>
</comment>
<proteinExistence type="inferred from homology"/>
<dbReference type="GO" id="GO:0007032">
    <property type="term" value="P:endosome organization"/>
    <property type="evidence" value="ECO:0007669"/>
    <property type="project" value="TreeGrafter"/>
</dbReference>
<evidence type="ECO:0000313" key="11">
    <source>
        <dbReference type="Proteomes" id="UP000002753"/>
    </source>
</evidence>
<dbReference type="InterPro" id="IPR058919">
    <property type="entry name" value="Pep3/Vps18_RING_C"/>
</dbReference>
<accession>J6EGV6</accession>
<dbReference type="HOGENOM" id="CLU_003488_0_0_1"/>
<dbReference type="GO" id="GO:0008270">
    <property type="term" value="F:zinc ion binding"/>
    <property type="evidence" value="ECO:0007669"/>
    <property type="project" value="UniProtKB-KW"/>
</dbReference>
<reference evidence="11" key="2">
    <citation type="journal article" date="2011" name="G3 (Bethesda)">
        <title>The awesome power of yeast evolutionary genetics: New genome sequences and strain resources for the Saccharomyces sensu stricto genus.</title>
        <authorList>
            <person name="Scannell D.R."/>
            <person name="Zill O.A."/>
            <person name="Rokas A."/>
            <person name="Payen C."/>
            <person name="Dunham M.J."/>
            <person name="Eisen M.B."/>
            <person name="Rine J."/>
            <person name="Johnston M."/>
            <person name="Hittinger C.T."/>
        </authorList>
    </citation>
    <scope>GENOME REANNOTATION</scope>
    <source>
        <strain evidence="11">ATCC MYA-4449 / AS 2.2408 / CBS 8840 / NBRC 1802 / NCYC 2889</strain>
    </source>
</reference>
<keyword evidence="2" id="KW-0479">Metal-binding</keyword>
<name>J6EGV6_SACK1</name>
<dbReference type="CDD" id="cd16462">
    <property type="entry name" value="RING-H2_Pep3p-like"/>
    <property type="match status" value="1"/>
</dbReference>
<gene>
    <name evidence="10" type="primary">YLR148W</name>
    <name evidence="10" type="ORF">SKUD_173604</name>
</gene>
<evidence type="ECO:0000256" key="2">
    <source>
        <dbReference type="ARBA" id="ARBA00022723"/>
    </source>
</evidence>
<protein>
    <submittedName>
        <fullName evidence="10">PEP3-like protein</fullName>
    </submittedName>
</protein>
<dbReference type="GO" id="GO:0030674">
    <property type="term" value="F:protein-macromolecule adaptor activity"/>
    <property type="evidence" value="ECO:0007669"/>
    <property type="project" value="TreeGrafter"/>
</dbReference>
<evidence type="ECO:0000256" key="7">
    <source>
        <dbReference type="PROSITE-ProRule" id="PRU01006"/>
    </source>
</evidence>
<reference evidence="10 11" key="1">
    <citation type="journal article" date="2003" name="Science">
        <title>Finding functional features in Saccharomyces genomes by phylogenetic footprinting.</title>
        <authorList>
            <person name="Cliften P.F."/>
            <person name="Sudarsanam P."/>
            <person name="Desikan A."/>
            <person name="Fulton L."/>
            <person name="Fulton B."/>
            <person name="Majors J."/>
            <person name="Waterston R."/>
            <person name="Cohen B.A."/>
            <person name="Johnston M."/>
        </authorList>
    </citation>
    <scope>NUCLEOTIDE SEQUENCE [LARGE SCALE GENOMIC DNA]</scope>
    <source>
        <strain evidence="11">ATCC MYA-4449 / AS 2.2408 / CBS 8840 / NBRC 1802 / NCYC 2889</strain>
    </source>
</reference>
<evidence type="ECO:0000256" key="3">
    <source>
        <dbReference type="ARBA" id="ARBA00022771"/>
    </source>
</evidence>